<name>A0ACC0UVX2_9HYPO</name>
<dbReference type="EMBL" id="CM047946">
    <property type="protein sequence ID" value="KAI9897377.1"/>
    <property type="molecule type" value="Genomic_DNA"/>
</dbReference>
<evidence type="ECO:0000313" key="1">
    <source>
        <dbReference type="EMBL" id="KAI9897377.1"/>
    </source>
</evidence>
<sequence length="573" mass="62633">MGGLRAVEDRPTPKAVYNWTLYLEAATIATGSFLFGYDSAFIGTTIARQSFLDDFRVAEPSRAKTVSSDVTSAFQAGAFFGAIFCFFLTERLGRKWALQLIVLVFIIGAVLMTVTPNQLSYIYAGRALTGIACGAITATAPSYIAELSISSIRGILTGLFELTYQAGSVVGFWINFGINQNMSAASSASWRLPMGFQLAPAAVLLAGGMFVHESPLWLMRKGEEGKAEKTLTELRHLPADHQYIQEELQMLRLRLDEEAAVASRYGSGPYALFRGAMHEFAQRGMRNRVLVVLCAFTLQNLSGAAGKTTLYYHHSYHQRTSLVNLRGVAINYYSPTLFGSLGVSDVALYTGIYGLVKATASIIYYVGLIDLVGRRRPVIISSVACSVCLWIVGAYVKIGAPASVIAAGGELSPSTAAGGRMAIGMVMIYSVFWSFGLNGVPWIITAEMFPGALRNFAGTFAALVQWAIQFAITKALPYIFSSFGYGTWFFFAAWMLVASAWAFFLMPETKGLTIDQMDLIFGYKTDQPYRIPRTSLTRNMIREARITADNEQGLQRAKMESATHLETATKNGV</sequence>
<organism evidence="1 2">
    <name type="scientific">Trichothecium roseum</name>
    <dbReference type="NCBI Taxonomy" id="47278"/>
    <lineage>
        <taxon>Eukaryota</taxon>
        <taxon>Fungi</taxon>
        <taxon>Dikarya</taxon>
        <taxon>Ascomycota</taxon>
        <taxon>Pezizomycotina</taxon>
        <taxon>Sordariomycetes</taxon>
        <taxon>Hypocreomycetidae</taxon>
        <taxon>Hypocreales</taxon>
        <taxon>Hypocreales incertae sedis</taxon>
        <taxon>Trichothecium</taxon>
    </lineage>
</organism>
<comment type="caution">
    <text evidence="1">The sequence shown here is derived from an EMBL/GenBank/DDBJ whole genome shotgun (WGS) entry which is preliminary data.</text>
</comment>
<reference evidence="1" key="1">
    <citation type="submission" date="2022-10" db="EMBL/GenBank/DDBJ databases">
        <title>Complete Genome of Trichothecium roseum strain YXFP-22015, a Plant Pathogen Isolated from Citrus.</title>
        <authorList>
            <person name="Wang Y."/>
            <person name="Zhu L."/>
        </authorList>
    </citation>
    <scope>NUCLEOTIDE SEQUENCE</scope>
    <source>
        <strain evidence="1">YXFP-22015</strain>
    </source>
</reference>
<protein>
    <submittedName>
        <fullName evidence="1">Uncharacterized protein</fullName>
    </submittedName>
</protein>
<proteinExistence type="predicted"/>
<keyword evidence="2" id="KW-1185">Reference proteome</keyword>
<gene>
    <name evidence="1" type="ORF">N3K66_007233</name>
</gene>
<evidence type="ECO:0000313" key="2">
    <source>
        <dbReference type="Proteomes" id="UP001163324"/>
    </source>
</evidence>
<dbReference type="Proteomes" id="UP001163324">
    <property type="component" value="Chromosome 7"/>
</dbReference>
<accession>A0ACC0UVX2</accession>